<reference evidence="2 3" key="1">
    <citation type="journal article" date="2024" name="Plant J.">
        <title>Genome sequences and population genomics reveal climatic adaptation and genomic divergence between two closely related sweetgum species.</title>
        <authorList>
            <person name="Xu W.Q."/>
            <person name="Ren C.Q."/>
            <person name="Zhang X.Y."/>
            <person name="Comes H.P."/>
            <person name="Liu X.H."/>
            <person name="Li Y.G."/>
            <person name="Kettle C.J."/>
            <person name="Jalonen R."/>
            <person name="Gaisberger H."/>
            <person name="Ma Y.Z."/>
            <person name="Qiu Y.X."/>
        </authorList>
    </citation>
    <scope>NUCLEOTIDE SEQUENCE [LARGE SCALE GENOMIC DNA]</scope>
    <source>
        <strain evidence="2">Hangzhou</strain>
    </source>
</reference>
<feature type="compositionally biased region" description="Polar residues" evidence="1">
    <location>
        <begin position="7"/>
        <end position="20"/>
    </location>
</feature>
<organism evidence="2 3">
    <name type="scientific">Liquidambar formosana</name>
    <name type="common">Formosan gum</name>
    <dbReference type="NCBI Taxonomy" id="63359"/>
    <lineage>
        <taxon>Eukaryota</taxon>
        <taxon>Viridiplantae</taxon>
        <taxon>Streptophyta</taxon>
        <taxon>Embryophyta</taxon>
        <taxon>Tracheophyta</taxon>
        <taxon>Spermatophyta</taxon>
        <taxon>Magnoliopsida</taxon>
        <taxon>eudicotyledons</taxon>
        <taxon>Gunneridae</taxon>
        <taxon>Pentapetalae</taxon>
        <taxon>Saxifragales</taxon>
        <taxon>Altingiaceae</taxon>
        <taxon>Liquidambar</taxon>
    </lineage>
</organism>
<sequence>MAAESMSGLQRSVTSFRRQGSSGLVWDDKFLSGELNQIKQNDEQEKEKVEFRELRPSPSVGSNPMMERSRSNGGGHAYRTRKVASPPIDPPSPRVSGCGLCAIFGKPVTPAHQPKSGKRKSY</sequence>
<feature type="compositionally biased region" description="Basic and acidic residues" evidence="1">
    <location>
        <begin position="40"/>
        <end position="55"/>
    </location>
</feature>
<name>A0AAP0NA64_LIQFO</name>
<feature type="region of interest" description="Disordered" evidence="1">
    <location>
        <begin position="1"/>
        <end position="20"/>
    </location>
</feature>
<evidence type="ECO:0000313" key="3">
    <source>
        <dbReference type="Proteomes" id="UP001415857"/>
    </source>
</evidence>
<dbReference type="PANTHER" id="PTHR33730:SF4">
    <property type="entry name" value="OS05G0542732 PROTEIN"/>
    <property type="match status" value="1"/>
</dbReference>
<accession>A0AAP0NA64</accession>
<keyword evidence="3" id="KW-1185">Reference proteome</keyword>
<evidence type="ECO:0008006" key="4">
    <source>
        <dbReference type="Google" id="ProtNLM"/>
    </source>
</evidence>
<evidence type="ECO:0000256" key="1">
    <source>
        <dbReference type="SAM" id="MobiDB-lite"/>
    </source>
</evidence>
<proteinExistence type="predicted"/>
<dbReference type="Pfam" id="PF15697">
    <property type="entry name" value="DUF4666"/>
    <property type="match status" value="1"/>
</dbReference>
<dbReference type="EMBL" id="JBBPBK010000015">
    <property type="protein sequence ID" value="KAK9268928.1"/>
    <property type="molecule type" value="Genomic_DNA"/>
</dbReference>
<gene>
    <name evidence="2" type="ORF">L1049_000693</name>
</gene>
<dbReference type="InterPro" id="IPR031421">
    <property type="entry name" value="DUF4666"/>
</dbReference>
<evidence type="ECO:0000313" key="2">
    <source>
        <dbReference type="EMBL" id="KAK9268928.1"/>
    </source>
</evidence>
<dbReference type="Proteomes" id="UP001415857">
    <property type="component" value="Unassembled WGS sequence"/>
</dbReference>
<comment type="caution">
    <text evidence="2">The sequence shown here is derived from an EMBL/GenBank/DDBJ whole genome shotgun (WGS) entry which is preliminary data.</text>
</comment>
<protein>
    <recommendedName>
        <fullName evidence="4">MAPK kinase substrate protein</fullName>
    </recommendedName>
</protein>
<feature type="region of interest" description="Disordered" evidence="1">
    <location>
        <begin position="39"/>
        <end position="94"/>
    </location>
</feature>
<dbReference type="AlphaFoldDB" id="A0AAP0NA64"/>
<dbReference type="PANTHER" id="PTHR33730">
    <property type="entry name" value="OS05G0542732 PROTEIN-RELATED"/>
    <property type="match status" value="1"/>
</dbReference>